<evidence type="ECO:0000259" key="13">
    <source>
        <dbReference type="PROSITE" id="PS50885"/>
    </source>
</evidence>
<dbReference type="EC" id="2.7.13.3" evidence="3"/>
<evidence type="ECO:0000259" key="12">
    <source>
        <dbReference type="PROSITE" id="PS50109"/>
    </source>
</evidence>
<dbReference type="PROSITE" id="PS50885">
    <property type="entry name" value="HAMP"/>
    <property type="match status" value="1"/>
</dbReference>
<dbReference type="Gene3D" id="1.10.287.130">
    <property type="match status" value="1"/>
</dbReference>
<evidence type="ECO:0000313" key="14">
    <source>
        <dbReference type="EMBL" id="QHT68758.1"/>
    </source>
</evidence>
<sequence>MNIKRKLAIQFALIVASILLMFSLAVYFSSAQYRKNEFSSRLKDKALNIAKLLIDVDEVDNTLLKVINRNTISLPEEKVIIYNYLNEEIYNSKEENGDSIPVALLNQIRLDNEIYYREAKKEVIGLLYPGKYKRYIVVASATDTFGLSKLRNLQYVLVFVFFISVAITIAAGWLFASQALKPISKIVTDVNNISASNLHARLGEGNRRDEIANLAIIFNKMLERLETAFHIQKNFVANASHELRTPLTSVTSQIQVALLKERKGEEYEKVLQSILEDVNGLSKLSNDLLELAQMDLENKKITVNPLRLDELLIESIEALTEIKHHYQISFEYDLLAEDEEKLTIVGSETLLKSALINLIDNACKFSNGLPATVRLGEEPGYLKIKIIDKGIGISKEELSHVREPFYRADNSSNIKGHGLGLSLTDKIIKLHKGKLDIESRIDDGTTITVLFPMA</sequence>
<dbReference type="CDD" id="cd06225">
    <property type="entry name" value="HAMP"/>
    <property type="match status" value="1"/>
</dbReference>
<dbReference type="InterPro" id="IPR036890">
    <property type="entry name" value="HATPase_C_sf"/>
</dbReference>
<dbReference type="Pfam" id="PF00512">
    <property type="entry name" value="HisKA"/>
    <property type="match status" value="1"/>
</dbReference>
<dbReference type="Proteomes" id="UP000480178">
    <property type="component" value="Chromosome"/>
</dbReference>
<dbReference type="FunFam" id="1.10.287.130:FF:000001">
    <property type="entry name" value="Two-component sensor histidine kinase"/>
    <property type="match status" value="1"/>
</dbReference>
<evidence type="ECO:0000256" key="7">
    <source>
        <dbReference type="ARBA" id="ARBA00022777"/>
    </source>
</evidence>
<reference evidence="14 15" key="1">
    <citation type="submission" date="2020-01" db="EMBL/GenBank/DDBJ databases">
        <authorList>
            <person name="Kim M.K."/>
        </authorList>
    </citation>
    <scope>NUCLEOTIDE SEQUENCE [LARGE SCALE GENOMIC DNA]</scope>
    <source>
        <strain evidence="14 15">172606-1</strain>
    </source>
</reference>
<evidence type="ECO:0000313" key="15">
    <source>
        <dbReference type="Proteomes" id="UP000480178"/>
    </source>
</evidence>
<dbReference type="RefSeq" id="WP_162444763.1">
    <property type="nucleotide sequence ID" value="NZ_CP048222.1"/>
</dbReference>
<keyword evidence="10 11" id="KW-0472">Membrane</keyword>
<dbReference type="InterPro" id="IPR004358">
    <property type="entry name" value="Sig_transdc_His_kin-like_C"/>
</dbReference>
<dbReference type="Pfam" id="PF00672">
    <property type="entry name" value="HAMP"/>
    <property type="match status" value="1"/>
</dbReference>
<dbReference type="InterPro" id="IPR003661">
    <property type="entry name" value="HisK_dim/P_dom"/>
</dbReference>
<dbReference type="PRINTS" id="PR00344">
    <property type="entry name" value="BCTRLSENSOR"/>
</dbReference>
<keyword evidence="6 11" id="KW-0812">Transmembrane</keyword>
<evidence type="ECO:0000256" key="3">
    <source>
        <dbReference type="ARBA" id="ARBA00012438"/>
    </source>
</evidence>
<keyword evidence="5" id="KW-0808">Transferase</keyword>
<proteinExistence type="predicted"/>
<evidence type="ECO:0000256" key="8">
    <source>
        <dbReference type="ARBA" id="ARBA00022989"/>
    </source>
</evidence>
<keyword evidence="15" id="KW-1185">Reference proteome</keyword>
<feature type="transmembrane region" description="Helical" evidence="11">
    <location>
        <begin position="155"/>
        <end position="176"/>
    </location>
</feature>
<comment type="catalytic activity">
    <reaction evidence="1">
        <text>ATP + protein L-histidine = ADP + protein N-phospho-L-histidine.</text>
        <dbReference type="EC" id="2.7.13.3"/>
    </reaction>
</comment>
<dbReference type="EMBL" id="CP048222">
    <property type="protein sequence ID" value="QHT68758.1"/>
    <property type="molecule type" value="Genomic_DNA"/>
</dbReference>
<dbReference type="SUPFAM" id="SSF55874">
    <property type="entry name" value="ATPase domain of HSP90 chaperone/DNA topoisomerase II/histidine kinase"/>
    <property type="match status" value="1"/>
</dbReference>
<evidence type="ECO:0000256" key="2">
    <source>
        <dbReference type="ARBA" id="ARBA00004370"/>
    </source>
</evidence>
<evidence type="ECO:0000256" key="1">
    <source>
        <dbReference type="ARBA" id="ARBA00000085"/>
    </source>
</evidence>
<feature type="domain" description="Histidine kinase" evidence="12">
    <location>
        <begin position="238"/>
        <end position="454"/>
    </location>
</feature>
<evidence type="ECO:0000256" key="5">
    <source>
        <dbReference type="ARBA" id="ARBA00022679"/>
    </source>
</evidence>
<dbReference type="GO" id="GO:0000155">
    <property type="term" value="F:phosphorelay sensor kinase activity"/>
    <property type="evidence" value="ECO:0007669"/>
    <property type="project" value="InterPro"/>
</dbReference>
<evidence type="ECO:0000256" key="11">
    <source>
        <dbReference type="SAM" id="Phobius"/>
    </source>
</evidence>
<dbReference type="SMART" id="SM00388">
    <property type="entry name" value="HisKA"/>
    <property type="match status" value="1"/>
</dbReference>
<protein>
    <recommendedName>
        <fullName evidence="3">histidine kinase</fullName>
        <ecNumber evidence="3">2.7.13.3</ecNumber>
    </recommendedName>
</protein>
<evidence type="ECO:0000256" key="6">
    <source>
        <dbReference type="ARBA" id="ARBA00022692"/>
    </source>
</evidence>
<dbReference type="Gene3D" id="3.30.565.10">
    <property type="entry name" value="Histidine kinase-like ATPase, C-terminal domain"/>
    <property type="match status" value="1"/>
</dbReference>
<evidence type="ECO:0000256" key="4">
    <source>
        <dbReference type="ARBA" id="ARBA00022553"/>
    </source>
</evidence>
<keyword evidence="9" id="KW-0902">Two-component regulatory system</keyword>
<keyword evidence="4" id="KW-0597">Phosphoprotein</keyword>
<dbReference type="Pfam" id="PF02518">
    <property type="entry name" value="HATPase_c"/>
    <property type="match status" value="1"/>
</dbReference>
<dbReference type="PANTHER" id="PTHR45436:SF5">
    <property type="entry name" value="SENSOR HISTIDINE KINASE TRCS"/>
    <property type="match status" value="1"/>
</dbReference>
<dbReference type="KEGG" id="rhoz:GXP67_19955"/>
<feature type="transmembrane region" description="Helical" evidence="11">
    <location>
        <begin position="7"/>
        <end position="28"/>
    </location>
</feature>
<dbReference type="InterPro" id="IPR036097">
    <property type="entry name" value="HisK_dim/P_sf"/>
</dbReference>
<feature type="domain" description="HAMP" evidence="13">
    <location>
        <begin position="177"/>
        <end position="230"/>
    </location>
</feature>
<organism evidence="14 15">
    <name type="scientific">Rhodocytophaga rosea</name>
    <dbReference type="NCBI Taxonomy" id="2704465"/>
    <lineage>
        <taxon>Bacteria</taxon>
        <taxon>Pseudomonadati</taxon>
        <taxon>Bacteroidota</taxon>
        <taxon>Cytophagia</taxon>
        <taxon>Cytophagales</taxon>
        <taxon>Rhodocytophagaceae</taxon>
        <taxon>Rhodocytophaga</taxon>
    </lineage>
</organism>
<dbReference type="CDD" id="cd00075">
    <property type="entry name" value="HATPase"/>
    <property type="match status" value="1"/>
</dbReference>
<dbReference type="CDD" id="cd00082">
    <property type="entry name" value="HisKA"/>
    <property type="match status" value="1"/>
</dbReference>
<evidence type="ECO:0000256" key="9">
    <source>
        <dbReference type="ARBA" id="ARBA00023012"/>
    </source>
</evidence>
<comment type="subcellular location">
    <subcellularLocation>
        <location evidence="2">Membrane</location>
    </subcellularLocation>
</comment>
<dbReference type="GO" id="GO:0005886">
    <property type="term" value="C:plasma membrane"/>
    <property type="evidence" value="ECO:0007669"/>
    <property type="project" value="TreeGrafter"/>
</dbReference>
<gene>
    <name evidence="14" type="ORF">GXP67_19955</name>
</gene>
<evidence type="ECO:0000256" key="10">
    <source>
        <dbReference type="ARBA" id="ARBA00023136"/>
    </source>
</evidence>
<dbReference type="SUPFAM" id="SSF158472">
    <property type="entry name" value="HAMP domain-like"/>
    <property type="match status" value="1"/>
</dbReference>
<dbReference type="AlphaFoldDB" id="A0A6C0GL71"/>
<name>A0A6C0GL71_9BACT</name>
<dbReference type="SUPFAM" id="SSF47384">
    <property type="entry name" value="Homodimeric domain of signal transducing histidine kinase"/>
    <property type="match status" value="1"/>
</dbReference>
<dbReference type="InterPro" id="IPR003594">
    <property type="entry name" value="HATPase_dom"/>
</dbReference>
<dbReference type="SMART" id="SM00304">
    <property type="entry name" value="HAMP"/>
    <property type="match status" value="1"/>
</dbReference>
<dbReference type="SMART" id="SM00387">
    <property type="entry name" value="HATPase_c"/>
    <property type="match status" value="1"/>
</dbReference>
<dbReference type="Gene3D" id="6.10.340.10">
    <property type="match status" value="1"/>
</dbReference>
<dbReference type="PROSITE" id="PS50109">
    <property type="entry name" value="HIS_KIN"/>
    <property type="match status" value="1"/>
</dbReference>
<dbReference type="InterPro" id="IPR005467">
    <property type="entry name" value="His_kinase_dom"/>
</dbReference>
<dbReference type="InterPro" id="IPR050428">
    <property type="entry name" value="TCS_sensor_his_kinase"/>
</dbReference>
<keyword evidence="7" id="KW-0418">Kinase</keyword>
<dbReference type="PANTHER" id="PTHR45436">
    <property type="entry name" value="SENSOR HISTIDINE KINASE YKOH"/>
    <property type="match status" value="1"/>
</dbReference>
<accession>A0A6C0GL71</accession>
<dbReference type="InterPro" id="IPR003660">
    <property type="entry name" value="HAMP_dom"/>
</dbReference>
<keyword evidence="8 11" id="KW-1133">Transmembrane helix</keyword>